<feature type="domain" description="Purine catabolism PurC-like" evidence="1">
    <location>
        <begin position="80"/>
        <end position="200"/>
    </location>
</feature>
<gene>
    <name evidence="3" type="ORF">G3T36_18670</name>
</gene>
<evidence type="ECO:0000313" key="4">
    <source>
        <dbReference type="Proteomes" id="UP000474967"/>
    </source>
</evidence>
<dbReference type="InterPro" id="IPR025736">
    <property type="entry name" value="PucR_C-HTH_dom"/>
</dbReference>
<sequence length="600" mass="63700">MANEGHERPSSLNGPAVHAFVQHCRTKCPGWALGLHANDCRAVREDSLPDRRSFGADHTHRPASGDPAGEGVVLPTIREVLRFDDVAAALPEVLAGADHLDRPVRWVHVTETASVAHLVSGGELLLSTGVGWPSDDAGLGGFIAQLVSAGIAGLVLELGVRFDAVPRALVTAATALGLPLIVLHREARFVAITEAVHSRIISDQMAALRARDDIHALFTDLSLRGSPADFIVSQVGRVLGAPVVLENLNHHVVAFEALDAGDDVLDAWEQRSRVAHRSADTDWLITPVEARGIRWGHLIALPGAPHPAGRSNVLEQAAVALALSRLADRDADEWTRQSHEYLLRALIGGRFSSESGLVARFEAAGIAVRGRRLVGLALVSRSDGATASAAQSAPAALAAARDIGVDALAGAHPASPGAQLIVALSLGQNQQLTDHAIDTFARRYAHAASLAVEELVVAVGAEAVDIPGLLASVEEATELLARNGGSRRRNLSVYRVDSRPLLRFINSFGSDPRLQAHSEQMLRPLIEYDLDNGRDLLSVLQAYASNPGNRTKAAASSHLSRSVFYQRIALIEDLLGADLDDGETVSALHAALLARRTSAH</sequence>
<dbReference type="EMBL" id="JAAGWY010000005">
    <property type="protein sequence ID" value="NEN07884.1"/>
    <property type="molecule type" value="Genomic_DNA"/>
</dbReference>
<evidence type="ECO:0000313" key="3">
    <source>
        <dbReference type="EMBL" id="NEN07884.1"/>
    </source>
</evidence>
<dbReference type="InterPro" id="IPR051448">
    <property type="entry name" value="CdaR-like_regulators"/>
</dbReference>
<dbReference type="PANTHER" id="PTHR33744:SF1">
    <property type="entry name" value="DNA-BINDING TRANSCRIPTIONAL ACTIVATOR ADER"/>
    <property type="match status" value="1"/>
</dbReference>
<proteinExistence type="predicted"/>
<keyword evidence="4" id="KW-1185">Reference proteome</keyword>
<dbReference type="Pfam" id="PF13556">
    <property type="entry name" value="HTH_30"/>
    <property type="match status" value="1"/>
</dbReference>
<comment type="caution">
    <text evidence="3">The sequence shown here is derived from an EMBL/GenBank/DDBJ whole genome shotgun (WGS) entry which is preliminary data.</text>
</comment>
<feature type="domain" description="PucR C-terminal helix-turn-helix" evidence="2">
    <location>
        <begin position="536"/>
        <end position="594"/>
    </location>
</feature>
<accession>A0A6L9Y3V2</accession>
<dbReference type="AlphaFoldDB" id="A0A6L9Y3V2"/>
<name>A0A6L9Y3V2_9MICO</name>
<organism evidence="3 4">
    <name type="scientific">Leifsonia tongyongensis</name>
    <dbReference type="NCBI Taxonomy" id="1268043"/>
    <lineage>
        <taxon>Bacteria</taxon>
        <taxon>Bacillati</taxon>
        <taxon>Actinomycetota</taxon>
        <taxon>Actinomycetes</taxon>
        <taxon>Micrococcales</taxon>
        <taxon>Microbacteriaceae</taxon>
        <taxon>Leifsonia</taxon>
    </lineage>
</organism>
<dbReference type="PANTHER" id="PTHR33744">
    <property type="entry name" value="CARBOHYDRATE DIACID REGULATOR"/>
    <property type="match status" value="1"/>
</dbReference>
<dbReference type="InterPro" id="IPR042070">
    <property type="entry name" value="PucR_C-HTH_sf"/>
</dbReference>
<reference evidence="3 4" key="1">
    <citation type="journal article" date="2014" name="J. Microbiol.">
        <title>Diaminobutyricibacter tongyongensis gen. nov., sp. nov. and Homoserinibacter gongjuensis gen. nov., sp. nov. belong to the family Microbacteriaceae.</title>
        <authorList>
            <person name="Kim S.J."/>
            <person name="Ahn J.H."/>
            <person name="Weon H.Y."/>
            <person name="Hamada M."/>
            <person name="Suzuki K."/>
            <person name="Kwon S.W."/>
        </authorList>
    </citation>
    <scope>NUCLEOTIDE SEQUENCE [LARGE SCALE GENOMIC DNA]</scope>
    <source>
        <strain evidence="3 4">NBRC 108724</strain>
    </source>
</reference>
<dbReference type="Pfam" id="PF07905">
    <property type="entry name" value="PucR"/>
    <property type="match status" value="1"/>
</dbReference>
<dbReference type="Proteomes" id="UP000474967">
    <property type="component" value="Unassembled WGS sequence"/>
</dbReference>
<evidence type="ECO:0000259" key="1">
    <source>
        <dbReference type="Pfam" id="PF07905"/>
    </source>
</evidence>
<protein>
    <submittedName>
        <fullName evidence="3">PucR family transcriptional regulator</fullName>
    </submittedName>
</protein>
<dbReference type="InterPro" id="IPR012914">
    <property type="entry name" value="PucR_dom"/>
</dbReference>
<evidence type="ECO:0000259" key="2">
    <source>
        <dbReference type="Pfam" id="PF13556"/>
    </source>
</evidence>
<dbReference type="Gene3D" id="1.10.10.2840">
    <property type="entry name" value="PucR C-terminal helix-turn-helix domain"/>
    <property type="match status" value="1"/>
</dbReference>